<protein>
    <recommendedName>
        <fullName evidence="4">Lipocalin-like domain-containing protein</fullName>
    </recommendedName>
</protein>
<name>A0ABV6BVK1_9FLAO</name>
<dbReference type="RefSeq" id="WP_379687087.1">
    <property type="nucleotide sequence ID" value="NZ_JBHLYW010000022.1"/>
</dbReference>
<sequence length="135" mass="15345">MKRITLLAVLFICLVSCSNDESSVKSEITLTDYYGKWVNVQNEATWNDEYVFNTDGTFTRVKTVNSITTNLSGTFEIFEREGRANFQLTYSAASNLLYSCSNGFGGDKELLYIYNGNLENAGKMCDYELRYKKAK</sequence>
<dbReference type="Proteomes" id="UP001589734">
    <property type="component" value="Unassembled WGS sequence"/>
</dbReference>
<gene>
    <name evidence="2" type="ORF">ACFFLS_20615</name>
</gene>
<evidence type="ECO:0000256" key="1">
    <source>
        <dbReference type="SAM" id="SignalP"/>
    </source>
</evidence>
<accession>A0ABV6BVK1</accession>
<comment type="caution">
    <text evidence="2">The sequence shown here is derived from an EMBL/GenBank/DDBJ whole genome shotgun (WGS) entry which is preliminary data.</text>
</comment>
<proteinExistence type="predicted"/>
<reference evidence="2 3" key="1">
    <citation type="submission" date="2024-09" db="EMBL/GenBank/DDBJ databases">
        <authorList>
            <person name="Sun Q."/>
            <person name="Mori K."/>
        </authorList>
    </citation>
    <scope>NUCLEOTIDE SEQUENCE [LARGE SCALE GENOMIC DNA]</scope>
    <source>
        <strain evidence="2 3">CGMCC 1.12926</strain>
    </source>
</reference>
<evidence type="ECO:0000313" key="3">
    <source>
        <dbReference type="Proteomes" id="UP001589734"/>
    </source>
</evidence>
<keyword evidence="1" id="KW-0732">Signal</keyword>
<organism evidence="2 3">
    <name type="scientific">Flavobacterium procerum</name>
    <dbReference type="NCBI Taxonomy" id="1455569"/>
    <lineage>
        <taxon>Bacteria</taxon>
        <taxon>Pseudomonadati</taxon>
        <taxon>Bacteroidota</taxon>
        <taxon>Flavobacteriia</taxon>
        <taxon>Flavobacteriales</taxon>
        <taxon>Flavobacteriaceae</taxon>
        <taxon>Flavobacterium</taxon>
    </lineage>
</organism>
<feature type="signal peptide" evidence="1">
    <location>
        <begin position="1"/>
        <end position="18"/>
    </location>
</feature>
<evidence type="ECO:0000313" key="2">
    <source>
        <dbReference type="EMBL" id="MFC0079462.1"/>
    </source>
</evidence>
<dbReference type="EMBL" id="JBHLYW010000022">
    <property type="protein sequence ID" value="MFC0079462.1"/>
    <property type="molecule type" value="Genomic_DNA"/>
</dbReference>
<feature type="chain" id="PRO_5045179600" description="Lipocalin-like domain-containing protein" evidence="1">
    <location>
        <begin position="19"/>
        <end position="135"/>
    </location>
</feature>
<keyword evidence="3" id="KW-1185">Reference proteome</keyword>
<evidence type="ECO:0008006" key="4">
    <source>
        <dbReference type="Google" id="ProtNLM"/>
    </source>
</evidence>